<dbReference type="Gene3D" id="3.30.70.2060">
    <property type="match status" value="1"/>
</dbReference>
<proteinExistence type="predicted"/>
<dbReference type="AlphaFoldDB" id="A0A519BDV4"/>
<accession>A0A519BDV4</accession>
<organism evidence="1 2">
    <name type="scientific">Candidatus Acidulodesulfobacterium ferriphilum</name>
    <dbReference type="NCBI Taxonomy" id="2597223"/>
    <lineage>
        <taxon>Bacteria</taxon>
        <taxon>Deltaproteobacteria</taxon>
        <taxon>Candidatus Acidulodesulfobacterales</taxon>
        <taxon>Candidatus Acidulodesulfobacterium</taxon>
    </lineage>
</organism>
<dbReference type="PANTHER" id="PTHR41247:SF1">
    <property type="entry name" value="HTH-TYPE TRANSCRIPTIONAL REPRESSOR YCNK"/>
    <property type="match status" value="1"/>
</dbReference>
<protein>
    <submittedName>
        <fullName evidence="1">Nitrous oxide reductase accessory protein NosL</fullName>
    </submittedName>
</protein>
<dbReference type="Gene3D" id="3.30.70.2050">
    <property type="match status" value="1"/>
</dbReference>
<dbReference type="InterPro" id="IPR008719">
    <property type="entry name" value="N2O_reductase_NosL"/>
</dbReference>
<dbReference type="EMBL" id="SGBD01000001">
    <property type="protein sequence ID" value="RZD15451.1"/>
    <property type="molecule type" value="Genomic_DNA"/>
</dbReference>
<name>A0A519BDV4_9DELT</name>
<dbReference type="PANTHER" id="PTHR41247">
    <property type="entry name" value="HTH-TYPE TRANSCRIPTIONAL REPRESSOR YCNK"/>
    <property type="match status" value="1"/>
</dbReference>
<dbReference type="Pfam" id="PF05573">
    <property type="entry name" value="NosL"/>
    <property type="match status" value="1"/>
</dbReference>
<gene>
    <name evidence="1" type="ORF">EVJ47_04040</name>
</gene>
<reference evidence="1 2" key="1">
    <citation type="submission" date="2019-01" db="EMBL/GenBank/DDBJ databases">
        <title>Insights into ecological role of a new deltaproteobacterial order Candidatus Sinidesulfobacterales (Sva0485) by metagenomics and metatranscriptomics.</title>
        <authorList>
            <person name="Tan S."/>
            <person name="Liu J."/>
            <person name="Fang Y."/>
            <person name="Hedlund B.P."/>
            <person name="Lian Z.H."/>
            <person name="Huang L.Y."/>
            <person name="Li J.T."/>
            <person name="Huang L.N."/>
            <person name="Li W.J."/>
            <person name="Jiang H.C."/>
            <person name="Dong H.L."/>
            <person name="Shu W.S."/>
        </authorList>
    </citation>
    <scope>NUCLEOTIDE SEQUENCE [LARGE SCALE GENOMIC DNA]</scope>
    <source>
        <strain evidence="1">AP3</strain>
    </source>
</reference>
<comment type="caution">
    <text evidence="1">The sequence shown here is derived from an EMBL/GenBank/DDBJ whole genome shotgun (WGS) entry which is preliminary data.</text>
</comment>
<dbReference type="SUPFAM" id="SSF160387">
    <property type="entry name" value="NosL/MerB-like"/>
    <property type="match status" value="1"/>
</dbReference>
<evidence type="ECO:0000313" key="1">
    <source>
        <dbReference type="EMBL" id="RZD15451.1"/>
    </source>
</evidence>
<sequence length="210" mass="24251">MFFPFSIPLLNIFYLRRGFLYARKTIKGVKMHNKKFFFILFFILASSSALLTACSPNKAKFPPPRKITSTTTSKLCGMFLKQYPGPEAQIIYRNGKTYFFCDTVELFEWIHLKSVAARVPLVMYVQDMTDNSWRHPEDRFINAEKAYYVIGSKRMGCMGPTFVSFSSRKAAGRFIKKYGGKAYKFHEITVKMINKAANPANMKMKFKNMG</sequence>
<dbReference type="Proteomes" id="UP000320813">
    <property type="component" value="Unassembled WGS sequence"/>
</dbReference>
<evidence type="ECO:0000313" key="2">
    <source>
        <dbReference type="Proteomes" id="UP000320813"/>
    </source>
</evidence>